<evidence type="ECO:0000256" key="8">
    <source>
        <dbReference type="ARBA" id="ARBA00022692"/>
    </source>
</evidence>
<feature type="transmembrane region" description="Helical" evidence="18">
    <location>
        <begin position="9"/>
        <end position="27"/>
    </location>
</feature>
<comment type="similarity">
    <text evidence="3">Belongs to the complex I subunit 4 family.</text>
</comment>
<dbReference type="InterPro" id="IPR003918">
    <property type="entry name" value="NADH_UbQ_OxRdtase"/>
</dbReference>
<dbReference type="STRING" id="37546.A0A1B0FG04"/>
<evidence type="ECO:0000256" key="13">
    <source>
        <dbReference type="ARBA" id="ARBA00023075"/>
    </source>
</evidence>
<evidence type="ECO:0000256" key="18">
    <source>
        <dbReference type="SAM" id="Phobius"/>
    </source>
</evidence>
<evidence type="ECO:0000256" key="14">
    <source>
        <dbReference type="ARBA" id="ARBA00023128"/>
    </source>
</evidence>
<name>A0A1B0FG04_GLOMM</name>
<dbReference type="PANTHER" id="PTHR43507:SF20">
    <property type="entry name" value="NADH-UBIQUINONE OXIDOREDUCTASE CHAIN 4"/>
    <property type="match status" value="1"/>
</dbReference>
<comment type="subcellular location">
    <subcellularLocation>
        <location evidence="2">Mitochondrion membrane</location>
        <topology evidence="2">Multi-pass membrane protein</topology>
    </subcellularLocation>
</comment>
<protein>
    <recommendedName>
        <fullName evidence="5">NADH-ubiquinone oxidoreductase chain 4</fullName>
        <ecNumber evidence="4">7.1.1.2</ecNumber>
    </recommendedName>
    <alternativeName>
        <fullName evidence="16">NADH dehydrogenase subunit 4</fullName>
    </alternativeName>
</protein>
<proteinExistence type="inferred from homology"/>
<evidence type="ECO:0000256" key="9">
    <source>
        <dbReference type="ARBA" id="ARBA00022967"/>
    </source>
</evidence>
<evidence type="ECO:0000256" key="6">
    <source>
        <dbReference type="ARBA" id="ARBA00022448"/>
    </source>
</evidence>
<dbReference type="Proteomes" id="UP000092444">
    <property type="component" value="Unassembled WGS sequence"/>
</dbReference>
<dbReference type="EnsemblMetazoa" id="GMOY002701-RA">
    <property type="protein sequence ID" value="GMOY002701-PA"/>
    <property type="gene ID" value="GMOY002701"/>
</dbReference>
<evidence type="ECO:0000256" key="1">
    <source>
        <dbReference type="ARBA" id="ARBA00003257"/>
    </source>
</evidence>
<dbReference type="EC" id="7.1.1.2" evidence="4"/>
<evidence type="ECO:0000256" key="2">
    <source>
        <dbReference type="ARBA" id="ARBA00004225"/>
    </source>
</evidence>
<feature type="domain" description="NADH:quinone oxidoreductase/Mrp antiporter transmembrane" evidence="19">
    <location>
        <begin position="143"/>
        <end position="187"/>
    </location>
</feature>
<evidence type="ECO:0000313" key="21">
    <source>
        <dbReference type="Proteomes" id="UP000092444"/>
    </source>
</evidence>
<keyword evidence="11 18" id="KW-1133">Transmembrane helix</keyword>
<dbReference type="EMBL" id="CCAG010011536">
    <property type="status" value="NOT_ANNOTATED_CDS"/>
    <property type="molecule type" value="Genomic_DNA"/>
</dbReference>
<evidence type="ECO:0000256" key="4">
    <source>
        <dbReference type="ARBA" id="ARBA00012944"/>
    </source>
</evidence>
<feature type="transmembrane region" description="Helical" evidence="18">
    <location>
        <begin position="80"/>
        <end position="98"/>
    </location>
</feature>
<evidence type="ECO:0000256" key="17">
    <source>
        <dbReference type="ARBA" id="ARBA00049551"/>
    </source>
</evidence>
<keyword evidence="9" id="KW-1278">Translocase</keyword>
<reference evidence="20" key="1">
    <citation type="submission" date="2020-05" db="UniProtKB">
        <authorList>
            <consortium name="EnsemblMetazoa"/>
        </authorList>
    </citation>
    <scope>IDENTIFICATION</scope>
    <source>
        <strain evidence="20">Yale</strain>
    </source>
</reference>
<dbReference type="GO" id="GO:0048039">
    <property type="term" value="F:ubiquinone binding"/>
    <property type="evidence" value="ECO:0007669"/>
    <property type="project" value="TreeGrafter"/>
</dbReference>
<dbReference type="Pfam" id="PF00361">
    <property type="entry name" value="Proton_antipo_M"/>
    <property type="match status" value="2"/>
</dbReference>
<evidence type="ECO:0000256" key="5">
    <source>
        <dbReference type="ARBA" id="ARBA00021006"/>
    </source>
</evidence>
<feature type="transmembrane region" description="Helical" evidence="18">
    <location>
        <begin position="135"/>
        <end position="157"/>
    </location>
</feature>
<accession>A0A1B0FG04</accession>
<keyword evidence="15 18" id="KW-0472">Membrane</keyword>
<keyword evidence="13" id="KW-0830">Ubiquinone</keyword>
<keyword evidence="14" id="KW-0496">Mitochondrion</keyword>
<evidence type="ECO:0000256" key="15">
    <source>
        <dbReference type="ARBA" id="ARBA00023136"/>
    </source>
</evidence>
<feature type="domain" description="NADH:quinone oxidoreductase/Mrp antiporter transmembrane" evidence="19">
    <location>
        <begin position="40"/>
        <end position="142"/>
    </location>
</feature>
<dbReference type="PANTHER" id="PTHR43507">
    <property type="entry name" value="NADH-UBIQUINONE OXIDOREDUCTASE CHAIN 4"/>
    <property type="match status" value="1"/>
</dbReference>
<comment type="catalytic activity">
    <reaction evidence="17">
        <text>a ubiquinone + NADH + 5 H(+)(in) = a ubiquinol + NAD(+) + 4 H(+)(out)</text>
        <dbReference type="Rhea" id="RHEA:29091"/>
        <dbReference type="Rhea" id="RHEA-COMP:9565"/>
        <dbReference type="Rhea" id="RHEA-COMP:9566"/>
        <dbReference type="ChEBI" id="CHEBI:15378"/>
        <dbReference type="ChEBI" id="CHEBI:16389"/>
        <dbReference type="ChEBI" id="CHEBI:17976"/>
        <dbReference type="ChEBI" id="CHEBI:57540"/>
        <dbReference type="ChEBI" id="CHEBI:57945"/>
        <dbReference type="EC" id="7.1.1.2"/>
    </reaction>
</comment>
<dbReference type="GO" id="GO:0015990">
    <property type="term" value="P:electron transport coupled proton transport"/>
    <property type="evidence" value="ECO:0007669"/>
    <property type="project" value="TreeGrafter"/>
</dbReference>
<feature type="transmembrane region" description="Helical" evidence="18">
    <location>
        <begin position="104"/>
        <end position="123"/>
    </location>
</feature>
<dbReference type="GO" id="GO:0003954">
    <property type="term" value="F:NADH dehydrogenase activity"/>
    <property type="evidence" value="ECO:0007669"/>
    <property type="project" value="TreeGrafter"/>
</dbReference>
<dbReference type="GO" id="GO:0042773">
    <property type="term" value="P:ATP synthesis coupled electron transport"/>
    <property type="evidence" value="ECO:0007669"/>
    <property type="project" value="InterPro"/>
</dbReference>
<evidence type="ECO:0000256" key="10">
    <source>
        <dbReference type="ARBA" id="ARBA00022982"/>
    </source>
</evidence>
<evidence type="ECO:0000256" key="7">
    <source>
        <dbReference type="ARBA" id="ARBA00022660"/>
    </source>
</evidence>
<dbReference type="GO" id="GO:0008137">
    <property type="term" value="F:NADH dehydrogenase (ubiquinone) activity"/>
    <property type="evidence" value="ECO:0007669"/>
    <property type="project" value="UniProtKB-EC"/>
</dbReference>
<dbReference type="GO" id="GO:0031966">
    <property type="term" value="C:mitochondrial membrane"/>
    <property type="evidence" value="ECO:0007669"/>
    <property type="project" value="UniProtKB-SubCell"/>
</dbReference>
<evidence type="ECO:0000313" key="20">
    <source>
        <dbReference type="EnsemblMetazoa" id="GMOY002701-PA"/>
    </source>
</evidence>
<dbReference type="VEuPathDB" id="VectorBase:GMOY002701"/>
<organism evidence="20 21">
    <name type="scientific">Glossina morsitans morsitans</name>
    <name type="common">Savannah tsetse fly</name>
    <dbReference type="NCBI Taxonomy" id="37546"/>
    <lineage>
        <taxon>Eukaryota</taxon>
        <taxon>Metazoa</taxon>
        <taxon>Ecdysozoa</taxon>
        <taxon>Arthropoda</taxon>
        <taxon>Hexapoda</taxon>
        <taxon>Insecta</taxon>
        <taxon>Pterygota</taxon>
        <taxon>Neoptera</taxon>
        <taxon>Endopterygota</taxon>
        <taxon>Diptera</taxon>
        <taxon>Brachycera</taxon>
        <taxon>Muscomorpha</taxon>
        <taxon>Hippoboscoidea</taxon>
        <taxon>Glossinidae</taxon>
        <taxon>Glossina</taxon>
    </lineage>
</organism>
<evidence type="ECO:0000256" key="16">
    <source>
        <dbReference type="ARBA" id="ARBA00031025"/>
    </source>
</evidence>
<keyword evidence="21" id="KW-1185">Reference proteome</keyword>
<dbReference type="PhylomeDB" id="A0A1B0FG04"/>
<dbReference type="AlphaFoldDB" id="A0A1B0FG04"/>
<keyword evidence="10" id="KW-0249">Electron transport</keyword>
<keyword evidence="12" id="KW-0520">NAD</keyword>
<evidence type="ECO:0000256" key="12">
    <source>
        <dbReference type="ARBA" id="ARBA00023027"/>
    </source>
</evidence>
<keyword evidence="6" id="KW-0813">Transport</keyword>
<dbReference type="InterPro" id="IPR001750">
    <property type="entry name" value="ND/Mrp_TM"/>
</dbReference>
<keyword evidence="7" id="KW-0679">Respiratory chain</keyword>
<evidence type="ECO:0000259" key="19">
    <source>
        <dbReference type="Pfam" id="PF00361"/>
    </source>
</evidence>
<feature type="transmembrane region" description="Helical" evidence="18">
    <location>
        <begin position="39"/>
        <end position="68"/>
    </location>
</feature>
<evidence type="ECO:0000256" key="11">
    <source>
        <dbReference type="ARBA" id="ARBA00022989"/>
    </source>
</evidence>
<comment type="function">
    <text evidence="1">Core subunit of the mitochondrial membrane respiratory chain NADH dehydrogenase (Complex I) that is believed to belong to the minimal assembly required for catalysis. Complex I functions in the transfer of electrons from NADH to the respiratory chain. The immediate electron acceptor for the enzyme is believed to be ubiquinone.</text>
</comment>
<evidence type="ECO:0000256" key="3">
    <source>
        <dbReference type="ARBA" id="ARBA00009025"/>
    </source>
</evidence>
<sequence length="199" mass="22689">YLKLTQFQIVYKSFSYCLILIINLSVYKRDGNNLDYEILYFSMVLAFLSIYDYLRLILVGGVILVVLVRLICLRQADLKALIAYSSVAYIGIVLYYNYYLYTLIIAHGLCSSGLFCLANISYERIGRRRLIINKGILNFMPSIDGLGLVSYCLVIYFQNVKSFNAGILTALSNRIGDVALLLRIDWIKNDYFICLIGGC</sequence>
<keyword evidence="8 18" id="KW-0812">Transmembrane</keyword>